<dbReference type="AlphaFoldDB" id="A0AAV7RF20"/>
<dbReference type="GO" id="GO:0045211">
    <property type="term" value="C:postsynaptic membrane"/>
    <property type="evidence" value="ECO:0007669"/>
    <property type="project" value="TreeGrafter"/>
</dbReference>
<dbReference type="GO" id="GO:0019901">
    <property type="term" value="F:protein kinase binding"/>
    <property type="evidence" value="ECO:0007669"/>
    <property type="project" value="TreeGrafter"/>
</dbReference>
<proteinExistence type="predicted"/>
<name>A0AAV7RF20_PLEWA</name>
<evidence type="ECO:0000256" key="1">
    <source>
        <dbReference type="SAM" id="MobiDB-lite"/>
    </source>
</evidence>
<keyword evidence="3" id="KW-1185">Reference proteome</keyword>
<dbReference type="GO" id="GO:0014069">
    <property type="term" value="C:postsynaptic density"/>
    <property type="evidence" value="ECO:0007669"/>
    <property type="project" value="TreeGrafter"/>
</dbReference>
<dbReference type="Proteomes" id="UP001066276">
    <property type="component" value="Chromosome 5"/>
</dbReference>
<dbReference type="GO" id="GO:0045197">
    <property type="term" value="P:establishment or maintenance of epithelial cell apical/basal polarity"/>
    <property type="evidence" value="ECO:0007669"/>
    <property type="project" value="TreeGrafter"/>
</dbReference>
<sequence length="419" mass="45286">MEEDQVVEQQDDLERMLAQMRAEALKRGKDWLHAKMEEKGEERQSTDIPNPSDFPLVIETNDRRSPPPPQKPNKRQRTEGKPAKKTPKKARGTDRPNRTPSTREAAKTSIPHTSAEGEHISAIIKKCLESFAPLLLRRSGAGLSLEGAEKGESQRHARKSEQTRSSIKGHIQGTRSVSKKLRGWPHALGFLAARERPAVTGSGRGGLILSLAARGSDTRAGSRDGKRSRCFREPVSGALTRRAAVAEGPAGGRITRGRVAAAWGEGLHRELGAPDARSRIGVSSLGGAAPHETLGAGDAAAPALPRREPSGPRRLLPRGALLRTGAGMFHCIPLWRCNRHVETIDKRHCSLLAVPEDTYRYSRSLEELLLDANQLRELPKVRGRGGPVCPGSVTWGGPRGSGLEVPGEARDAEPGATTA</sequence>
<dbReference type="EMBL" id="JANPWB010000009">
    <property type="protein sequence ID" value="KAJ1150412.1"/>
    <property type="molecule type" value="Genomic_DNA"/>
</dbReference>
<feature type="region of interest" description="Disordered" evidence="1">
    <location>
        <begin position="282"/>
        <end position="315"/>
    </location>
</feature>
<dbReference type="GO" id="GO:0016323">
    <property type="term" value="C:basolateral plasma membrane"/>
    <property type="evidence" value="ECO:0007669"/>
    <property type="project" value="TreeGrafter"/>
</dbReference>
<dbReference type="GO" id="GO:0098887">
    <property type="term" value="P:neurotransmitter receptor transport, endosome to postsynaptic membrane"/>
    <property type="evidence" value="ECO:0007669"/>
    <property type="project" value="TreeGrafter"/>
</dbReference>
<feature type="compositionally biased region" description="Low complexity" evidence="1">
    <location>
        <begin position="294"/>
        <end position="304"/>
    </location>
</feature>
<reference evidence="2" key="1">
    <citation type="journal article" date="2022" name="bioRxiv">
        <title>Sequencing and chromosome-scale assembly of the giantPleurodeles waltlgenome.</title>
        <authorList>
            <person name="Brown T."/>
            <person name="Elewa A."/>
            <person name="Iarovenko S."/>
            <person name="Subramanian E."/>
            <person name="Araus A.J."/>
            <person name="Petzold A."/>
            <person name="Susuki M."/>
            <person name="Suzuki K.-i.T."/>
            <person name="Hayashi T."/>
            <person name="Toyoda A."/>
            <person name="Oliveira C."/>
            <person name="Osipova E."/>
            <person name="Leigh N.D."/>
            <person name="Simon A."/>
            <person name="Yun M.H."/>
        </authorList>
    </citation>
    <scope>NUCLEOTIDE SEQUENCE</scope>
    <source>
        <strain evidence="2">20211129_DDA</strain>
        <tissue evidence="2">Liver</tissue>
    </source>
</reference>
<gene>
    <name evidence="2" type="ORF">NDU88_003205</name>
</gene>
<dbReference type="GO" id="GO:0098609">
    <property type="term" value="P:cell-cell adhesion"/>
    <property type="evidence" value="ECO:0007669"/>
    <property type="project" value="TreeGrafter"/>
</dbReference>
<dbReference type="PANTHER" id="PTHR23119:SF58">
    <property type="entry name" value="LEUCINE RICH REPEAT CONTAINING 1"/>
    <property type="match status" value="1"/>
</dbReference>
<organism evidence="2 3">
    <name type="scientific">Pleurodeles waltl</name>
    <name type="common">Iberian ribbed newt</name>
    <dbReference type="NCBI Taxonomy" id="8319"/>
    <lineage>
        <taxon>Eukaryota</taxon>
        <taxon>Metazoa</taxon>
        <taxon>Chordata</taxon>
        <taxon>Craniata</taxon>
        <taxon>Vertebrata</taxon>
        <taxon>Euteleostomi</taxon>
        <taxon>Amphibia</taxon>
        <taxon>Batrachia</taxon>
        <taxon>Caudata</taxon>
        <taxon>Salamandroidea</taxon>
        <taxon>Salamandridae</taxon>
        <taxon>Pleurodelinae</taxon>
        <taxon>Pleurodeles</taxon>
    </lineage>
</organism>
<comment type="caution">
    <text evidence="2">The sequence shown here is derived from an EMBL/GenBank/DDBJ whole genome shotgun (WGS) entry which is preliminary data.</text>
</comment>
<feature type="region of interest" description="Disordered" evidence="1">
    <location>
        <begin position="33"/>
        <end position="118"/>
    </location>
</feature>
<accession>A0AAV7RF20</accession>
<dbReference type="GO" id="GO:0043113">
    <property type="term" value="P:receptor clustering"/>
    <property type="evidence" value="ECO:0007669"/>
    <property type="project" value="TreeGrafter"/>
</dbReference>
<dbReference type="InterPro" id="IPR050614">
    <property type="entry name" value="Synaptic_Scaffolding_LAP-MAGUK"/>
</dbReference>
<evidence type="ECO:0000313" key="2">
    <source>
        <dbReference type="EMBL" id="KAJ1150412.1"/>
    </source>
</evidence>
<dbReference type="PANTHER" id="PTHR23119">
    <property type="entry name" value="DISCS LARGE"/>
    <property type="match status" value="1"/>
</dbReference>
<feature type="region of interest" description="Disordered" evidence="1">
    <location>
        <begin position="145"/>
        <end position="176"/>
    </location>
</feature>
<feature type="compositionally biased region" description="Basic and acidic residues" evidence="1">
    <location>
        <begin position="147"/>
        <end position="162"/>
    </location>
</feature>
<feature type="region of interest" description="Disordered" evidence="1">
    <location>
        <begin position="389"/>
        <end position="419"/>
    </location>
</feature>
<dbReference type="GO" id="GO:0005912">
    <property type="term" value="C:adherens junction"/>
    <property type="evidence" value="ECO:0007669"/>
    <property type="project" value="TreeGrafter"/>
</dbReference>
<feature type="compositionally biased region" description="Basic and acidic residues" evidence="1">
    <location>
        <begin position="33"/>
        <end position="45"/>
    </location>
</feature>
<evidence type="ECO:0000313" key="3">
    <source>
        <dbReference type="Proteomes" id="UP001066276"/>
    </source>
</evidence>
<dbReference type="GO" id="GO:0098968">
    <property type="term" value="P:neurotransmitter receptor transport postsynaptic membrane to endosome"/>
    <property type="evidence" value="ECO:0007669"/>
    <property type="project" value="TreeGrafter"/>
</dbReference>
<protein>
    <submittedName>
        <fullName evidence="2">Uncharacterized protein</fullName>
    </submittedName>
</protein>